<dbReference type="Proteomes" id="UP001165122">
    <property type="component" value="Unassembled WGS sequence"/>
</dbReference>
<dbReference type="EMBL" id="BRXW01000066">
    <property type="protein sequence ID" value="GMI03994.1"/>
    <property type="molecule type" value="Genomic_DNA"/>
</dbReference>
<protein>
    <submittedName>
        <fullName evidence="2">Uncharacterized protein</fullName>
    </submittedName>
</protein>
<keyword evidence="3" id="KW-1185">Reference proteome</keyword>
<comment type="caution">
    <text evidence="2">The sequence shown here is derived from an EMBL/GenBank/DDBJ whole genome shotgun (WGS) entry which is preliminary data.</text>
</comment>
<gene>
    <name evidence="2" type="ORF">TrLO_g257</name>
</gene>
<sequence length="217" mass="24262">MSEIQSFLFGSVPSTPIPPSTPSPKTLTSPSLNNFNNNVIKLYDFHSGKCKVILGGLKETWEFIELLNNSISVTKKSSSVPSEFEGGIFIPLSGYLDDEHVGQLFSEEVGGVVNVDFIPRGLELSDLEKARNKLTSKYENLVSSLIKSYTEMNEVISKSIRILKQYDEDIIEGNIDSIGYERIRIEVKRLIEEGEFKRGVLRGVGRGEVVWAEGVWK</sequence>
<evidence type="ECO:0000313" key="3">
    <source>
        <dbReference type="Proteomes" id="UP001165122"/>
    </source>
</evidence>
<evidence type="ECO:0000256" key="1">
    <source>
        <dbReference type="SAM" id="MobiDB-lite"/>
    </source>
</evidence>
<reference evidence="3" key="1">
    <citation type="journal article" date="2023" name="Commun. Biol.">
        <title>Genome analysis of Parmales, the sister group of diatoms, reveals the evolutionary specialization of diatoms from phago-mixotrophs to photoautotrophs.</title>
        <authorList>
            <person name="Ban H."/>
            <person name="Sato S."/>
            <person name="Yoshikawa S."/>
            <person name="Yamada K."/>
            <person name="Nakamura Y."/>
            <person name="Ichinomiya M."/>
            <person name="Sato N."/>
            <person name="Blanc-Mathieu R."/>
            <person name="Endo H."/>
            <person name="Kuwata A."/>
            <person name="Ogata H."/>
        </authorList>
    </citation>
    <scope>NUCLEOTIDE SEQUENCE [LARGE SCALE GENOMIC DNA]</scope>
    <source>
        <strain evidence="3">NIES 3700</strain>
    </source>
</reference>
<proteinExistence type="predicted"/>
<organism evidence="2 3">
    <name type="scientific">Triparma laevis f. longispina</name>
    <dbReference type="NCBI Taxonomy" id="1714387"/>
    <lineage>
        <taxon>Eukaryota</taxon>
        <taxon>Sar</taxon>
        <taxon>Stramenopiles</taxon>
        <taxon>Ochrophyta</taxon>
        <taxon>Bolidophyceae</taxon>
        <taxon>Parmales</taxon>
        <taxon>Triparmaceae</taxon>
        <taxon>Triparma</taxon>
    </lineage>
</organism>
<name>A0A9W7F7V5_9STRA</name>
<accession>A0A9W7F7V5</accession>
<feature type="region of interest" description="Disordered" evidence="1">
    <location>
        <begin position="1"/>
        <end position="29"/>
    </location>
</feature>
<evidence type="ECO:0000313" key="2">
    <source>
        <dbReference type="EMBL" id="GMI03994.1"/>
    </source>
</evidence>
<dbReference type="AlphaFoldDB" id="A0A9W7F7V5"/>